<dbReference type="GO" id="GO:0008168">
    <property type="term" value="F:methyltransferase activity"/>
    <property type="evidence" value="ECO:0007669"/>
    <property type="project" value="UniProtKB-KW"/>
</dbReference>
<dbReference type="RefSeq" id="WP_316772129.1">
    <property type="nucleotide sequence ID" value="NZ_JASMWN010000001.1"/>
</dbReference>
<dbReference type="Proteomes" id="UP001255416">
    <property type="component" value="Unassembled WGS sequence"/>
</dbReference>
<comment type="caution">
    <text evidence="5">The sequence shown here is derived from an EMBL/GenBank/DDBJ whole genome shotgun (WGS) entry which is preliminary data.</text>
</comment>
<protein>
    <submittedName>
        <fullName evidence="5">Class I SAM-dependent methyltransferase</fullName>
        <ecNumber evidence="5">2.1.-.-</ecNumber>
    </submittedName>
</protein>
<dbReference type="EMBL" id="JASMWN010000001">
    <property type="protein sequence ID" value="MDU9002392.1"/>
    <property type="molecule type" value="Genomic_DNA"/>
</dbReference>
<dbReference type="PANTHER" id="PTHR43464">
    <property type="entry name" value="METHYLTRANSFERASE"/>
    <property type="match status" value="1"/>
</dbReference>
<dbReference type="GO" id="GO:0032259">
    <property type="term" value="P:methylation"/>
    <property type="evidence" value="ECO:0007669"/>
    <property type="project" value="UniProtKB-KW"/>
</dbReference>
<dbReference type="InterPro" id="IPR029063">
    <property type="entry name" value="SAM-dependent_MTases_sf"/>
</dbReference>
<dbReference type="PANTHER" id="PTHR43464:SF19">
    <property type="entry name" value="UBIQUINONE BIOSYNTHESIS O-METHYLTRANSFERASE, MITOCHONDRIAL"/>
    <property type="match status" value="1"/>
</dbReference>
<dbReference type="SUPFAM" id="SSF53335">
    <property type="entry name" value="S-adenosyl-L-methionine-dependent methyltransferases"/>
    <property type="match status" value="1"/>
</dbReference>
<dbReference type="Pfam" id="PF08242">
    <property type="entry name" value="Methyltransf_12"/>
    <property type="match status" value="1"/>
</dbReference>
<keyword evidence="3" id="KW-0949">S-adenosyl-L-methionine</keyword>
<organism evidence="5 6">
    <name type="scientific">Sedimentitalea todarodis</name>
    <dbReference type="NCBI Taxonomy" id="1631240"/>
    <lineage>
        <taxon>Bacteria</taxon>
        <taxon>Pseudomonadati</taxon>
        <taxon>Pseudomonadota</taxon>
        <taxon>Alphaproteobacteria</taxon>
        <taxon>Rhodobacterales</taxon>
        <taxon>Paracoccaceae</taxon>
        <taxon>Sedimentitalea</taxon>
    </lineage>
</organism>
<evidence type="ECO:0000256" key="1">
    <source>
        <dbReference type="ARBA" id="ARBA00022603"/>
    </source>
</evidence>
<evidence type="ECO:0000256" key="2">
    <source>
        <dbReference type="ARBA" id="ARBA00022679"/>
    </source>
</evidence>
<gene>
    <name evidence="5" type="ORF">QO231_00845</name>
</gene>
<dbReference type="CDD" id="cd02440">
    <property type="entry name" value="AdoMet_MTases"/>
    <property type="match status" value="1"/>
</dbReference>
<name>A0ABU3V897_9RHOB</name>
<keyword evidence="6" id="KW-1185">Reference proteome</keyword>
<evidence type="ECO:0000259" key="4">
    <source>
        <dbReference type="Pfam" id="PF08242"/>
    </source>
</evidence>
<dbReference type="EC" id="2.1.-.-" evidence="5"/>
<keyword evidence="2 5" id="KW-0808">Transferase</keyword>
<feature type="domain" description="Methyltransferase type 12" evidence="4">
    <location>
        <begin position="45"/>
        <end position="140"/>
    </location>
</feature>
<reference evidence="6" key="1">
    <citation type="submission" date="2023-05" db="EMBL/GenBank/DDBJ databases">
        <title>Sedimentitalea sp. nov. JM2-8.</title>
        <authorList>
            <person name="Huang J."/>
        </authorList>
    </citation>
    <scope>NUCLEOTIDE SEQUENCE [LARGE SCALE GENOMIC DNA]</scope>
    <source>
        <strain evidence="6">KHS03</strain>
    </source>
</reference>
<sequence>MKSNGVIDGYAAVAESLIARYEALSCEEIYQHVMDMFPQAPARIIDIGAGTGRDAGWLAARGYTVTAVEPVPAFRAAARQLHAGKGIVCVDDRLPALASVRSMGEQFDVLLLGGVWHHLPVTEQDTAWVALADLMAPGAVAILSLRHGPGVPGRPAFEVDDDRLARSAGRQGLFEVRRVPADSIQAGNRAAAVSWTWLVLQMKRAGSP</sequence>
<evidence type="ECO:0000256" key="3">
    <source>
        <dbReference type="ARBA" id="ARBA00022691"/>
    </source>
</evidence>
<evidence type="ECO:0000313" key="5">
    <source>
        <dbReference type="EMBL" id="MDU9002392.1"/>
    </source>
</evidence>
<keyword evidence="1 5" id="KW-0489">Methyltransferase</keyword>
<evidence type="ECO:0000313" key="6">
    <source>
        <dbReference type="Proteomes" id="UP001255416"/>
    </source>
</evidence>
<proteinExistence type="predicted"/>
<accession>A0ABU3V897</accession>
<dbReference type="InterPro" id="IPR013217">
    <property type="entry name" value="Methyltransf_12"/>
</dbReference>
<dbReference type="Gene3D" id="3.40.50.150">
    <property type="entry name" value="Vaccinia Virus protein VP39"/>
    <property type="match status" value="1"/>
</dbReference>